<accession>A0A2H3JSY4</accession>
<evidence type="ECO:0000256" key="5">
    <source>
        <dbReference type="SAM" id="Phobius"/>
    </source>
</evidence>
<protein>
    <recommendedName>
        <fullName evidence="8">MFS general substrate transporter</fullName>
    </recommendedName>
</protein>
<dbReference type="OMA" id="TLAYWIM"/>
<gene>
    <name evidence="6" type="ORF">WOLCODRAFT_105438</name>
</gene>
<keyword evidence="7" id="KW-1185">Reference proteome</keyword>
<feature type="transmembrane region" description="Helical" evidence="5">
    <location>
        <begin position="271"/>
        <end position="291"/>
    </location>
</feature>
<dbReference type="InterPro" id="IPR051617">
    <property type="entry name" value="UNC-93-like_regulator"/>
</dbReference>
<dbReference type="PANTHER" id="PTHR23294">
    <property type="entry name" value="ET TRANSLATION PRODUCT-RELATED"/>
    <property type="match status" value="1"/>
</dbReference>
<evidence type="ECO:0000256" key="4">
    <source>
        <dbReference type="ARBA" id="ARBA00023136"/>
    </source>
</evidence>
<dbReference type="PANTHER" id="PTHR23294:SF17">
    <property type="entry name" value="DUF895 DOMAIN MEMBRANE PROTEIN"/>
    <property type="match status" value="1"/>
</dbReference>
<feature type="transmembrane region" description="Helical" evidence="5">
    <location>
        <begin position="202"/>
        <end position="221"/>
    </location>
</feature>
<evidence type="ECO:0000256" key="1">
    <source>
        <dbReference type="ARBA" id="ARBA00004141"/>
    </source>
</evidence>
<dbReference type="AlphaFoldDB" id="A0A2H3JSY4"/>
<dbReference type="Proteomes" id="UP000218811">
    <property type="component" value="Unassembled WGS sequence"/>
</dbReference>
<feature type="transmembrane region" description="Helical" evidence="5">
    <location>
        <begin position="146"/>
        <end position="165"/>
    </location>
</feature>
<dbReference type="OrthoDB" id="196103at2759"/>
<feature type="transmembrane region" description="Helical" evidence="5">
    <location>
        <begin position="48"/>
        <end position="65"/>
    </location>
</feature>
<name>A0A2H3JSY4_WOLCO</name>
<comment type="subcellular location">
    <subcellularLocation>
        <location evidence="1">Membrane</location>
        <topology evidence="1">Multi-pass membrane protein</topology>
    </subcellularLocation>
</comment>
<dbReference type="Pfam" id="PF05978">
    <property type="entry name" value="UNC-93"/>
    <property type="match status" value="1"/>
</dbReference>
<organism evidence="6 7">
    <name type="scientific">Wolfiporia cocos (strain MD-104)</name>
    <name type="common">Brown rot fungus</name>
    <dbReference type="NCBI Taxonomy" id="742152"/>
    <lineage>
        <taxon>Eukaryota</taxon>
        <taxon>Fungi</taxon>
        <taxon>Dikarya</taxon>
        <taxon>Basidiomycota</taxon>
        <taxon>Agaricomycotina</taxon>
        <taxon>Agaricomycetes</taxon>
        <taxon>Polyporales</taxon>
        <taxon>Phaeolaceae</taxon>
        <taxon>Wolfiporia</taxon>
    </lineage>
</organism>
<dbReference type="SUPFAM" id="SSF103473">
    <property type="entry name" value="MFS general substrate transporter"/>
    <property type="match status" value="1"/>
</dbReference>
<keyword evidence="4 5" id="KW-0472">Membrane</keyword>
<evidence type="ECO:0000313" key="6">
    <source>
        <dbReference type="EMBL" id="PCH44645.1"/>
    </source>
</evidence>
<feature type="transmembrane region" description="Helical" evidence="5">
    <location>
        <begin position="380"/>
        <end position="398"/>
    </location>
</feature>
<feature type="transmembrane region" description="Helical" evidence="5">
    <location>
        <begin position="112"/>
        <end position="134"/>
    </location>
</feature>
<dbReference type="EMBL" id="KB468168">
    <property type="protein sequence ID" value="PCH44645.1"/>
    <property type="molecule type" value="Genomic_DNA"/>
</dbReference>
<evidence type="ECO:0000256" key="2">
    <source>
        <dbReference type="ARBA" id="ARBA00022692"/>
    </source>
</evidence>
<dbReference type="Gene3D" id="1.20.1250.20">
    <property type="entry name" value="MFS general substrate transporter like domains"/>
    <property type="match status" value="1"/>
</dbReference>
<keyword evidence="2 5" id="KW-0812">Transmembrane</keyword>
<dbReference type="GO" id="GO:0016020">
    <property type="term" value="C:membrane"/>
    <property type="evidence" value="ECO:0007669"/>
    <property type="project" value="UniProtKB-SubCell"/>
</dbReference>
<dbReference type="InterPro" id="IPR010291">
    <property type="entry name" value="Ion_channel_UNC-93"/>
</dbReference>
<keyword evidence="3 5" id="KW-1133">Transmembrane helix</keyword>
<proteinExistence type="predicted"/>
<dbReference type="InterPro" id="IPR036259">
    <property type="entry name" value="MFS_trans_sf"/>
</dbReference>
<feature type="transmembrane region" description="Helical" evidence="5">
    <location>
        <begin position="241"/>
        <end position="259"/>
    </location>
</feature>
<evidence type="ECO:0000256" key="3">
    <source>
        <dbReference type="ARBA" id="ARBA00022989"/>
    </source>
</evidence>
<sequence>MYQAVSNLGAGGTENLTLSDTANGVLYGFFAVTGCVSGGINNVLGPRLTLFLGTLGYALYLGGLWCYEARAVTWFLILGAALLGISAALLWSAQGSIMMSYPLERDKGRAIAYFWALFQLGTLIGAIIAFAINIRRGGLGGVGTGTYLAFLIIIAFGIASALLVLPPDRIVRADGTRVSLKRHAAPREEIVGMWRMLRDWRVLALLPMWFASNYFYAYQGALNTARFDGATRALNAVLEGAGAIIGALLIGIFVLDSPFPRLQVARRTRGYLGLGAVALATCGVWACGVAWQATFTRADAATAPFINYRDKAYRDKAPLFFFYYFADACYQTLAYWIMSAITNDPFKLARFAGLYKAMQSAGAAGSFGMDAVETPFLNEILASWLMMVASFPLAFIVLRTVKETSYDDDHVRTLASVL</sequence>
<feature type="transmembrane region" description="Helical" evidence="5">
    <location>
        <begin position="71"/>
        <end position="91"/>
    </location>
</feature>
<evidence type="ECO:0000313" key="7">
    <source>
        <dbReference type="Proteomes" id="UP000218811"/>
    </source>
</evidence>
<feature type="transmembrane region" description="Helical" evidence="5">
    <location>
        <begin position="24"/>
        <end position="41"/>
    </location>
</feature>
<reference evidence="6 7" key="1">
    <citation type="journal article" date="2012" name="Science">
        <title>The Paleozoic origin of enzymatic lignin decomposition reconstructed from 31 fungal genomes.</title>
        <authorList>
            <person name="Floudas D."/>
            <person name="Binder M."/>
            <person name="Riley R."/>
            <person name="Barry K."/>
            <person name="Blanchette R.A."/>
            <person name="Henrissat B."/>
            <person name="Martinez A.T."/>
            <person name="Otillar R."/>
            <person name="Spatafora J.W."/>
            <person name="Yadav J.S."/>
            <person name="Aerts A."/>
            <person name="Benoit I."/>
            <person name="Boyd A."/>
            <person name="Carlson A."/>
            <person name="Copeland A."/>
            <person name="Coutinho P.M."/>
            <person name="de Vries R.P."/>
            <person name="Ferreira P."/>
            <person name="Findley K."/>
            <person name="Foster B."/>
            <person name="Gaskell J."/>
            <person name="Glotzer D."/>
            <person name="Gorecki P."/>
            <person name="Heitman J."/>
            <person name="Hesse C."/>
            <person name="Hori C."/>
            <person name="Igarashi K."/>
            <person name="Jurgens J.A."/>
            <person name="Kallen N."/>
            <person name="Kersten P."/>
            <person name="Kohler A."/>
            <person name="Kuees U."/>
            <person name="Kumar T.K.A."/>
            <person name="Kuo A."/>
            <person name="LaButti K."/>
            <person name="Larrondo L.F."/>
            <person name="Lindquist E."/>
            <person name="Ling A."/>
            <person name="Lombard V."/>
            <person name="Lucas S."/>
            <person name="Lundell T."/>
            <person name="Martin R."/>
            <person name="McLaughlin D.J."/>
            <person name="Morgenstern I."/>
            <person name="Morin E."/>
            <person name="Murat C."/>
            <person name="Nagy L.G."/>
            <person name="Nolan M."/>
            <person name="Ohm R.A."/>
            <person name="Patyshakuliyeva A."/>
            <person name="Rokas A."/>
            <person name="Ruiz-Duenas F.J."/>
            <person name="Sabat G."/>
            <person name="Salamov A."/>
            <person name="Samejima M."/>
            <person name="Schmutz J."/>
            <person name="Slot J.C."/>
            <person name="St John F."/>
            <person name="Stenlid J."/>
            <person name="Sun H."/>
            <person name="Sun S."/>
            <person name="Syed K."/>
            <person name="Tsang A."/>
            <person name="Wiebenga A."/>
            <person name="Young D."/>
            <person name="Pisabarro A."/>
            <person name="Eastwood D.C."/>
            <person name="Martin F."/>
            <person name="Cullen D."/>
            <person name="Grigoriev I.V."/>
            <person name="Hibbett D.S."/>
        </authorList>
    </citation>
    <scope>NUCLEOTIDE SEQUENCE [LARGE SCALE GENOMIC DNA]</scope>
    <source>
        <strain evidence="6 7">MD-104</strain>
    </source>
</reference>
<evidence type="ECO:0008006" key="8">
    <source>
        <dbReference type="Google" id="ProtNLM"/>
    </source>
</evidence>